<dbReference type="InterPro" id="IPR029044">
    <property type="entry name" value="Nucleotide-diphossugar_trans"/>
</dbReference>
<comment type="pathway">
    <text evidence="1">Cell wall biogenesis; cell wall polysaccharide biosynthesis.</text>
</comment>
<dbReference type="PANTHER" id="PTHR43179:SF12">
    <property type="entry name" value="GALACTOFURANOSYLTRANSFERASE GLFT2"/>
    <property type="match status" value="1"/>
</dbReference>
<dbReference type="InterPro" id="IPR027791">
    <property type="entry name" value="Galactosyl_T_C"/>
</dbReference>
<keyword evidence="4" id="KW-0808">Transferase</keyword>
<feature type="domain" description="Glycosyltransferase 2-like" evidence="5">
    <location>
        <begin position="316"/>
        <end position="442"/>
    </location>
</feature>
<protein>
    <submittedName>
        <fullName evidence="7">Uncharacterized protein</fullName>
    </submittedName>
</protein>
<dbReference type="Gene3D" id="3.40.50.2000">
    <property type="entry name" value="Glycogen Phosphorylase B"/>
    <property type="match status" value="1"/>
</dbReference>
<dbReference type="SUPFAM" id="SSF53756">
    <property type="entry name" value="UDP-Glycosyltransferase/glycogen phosphorylase"/>
    <property type="match status" value="1"/>
</dbReference>
<dbReference type="PANTHER" id="PTHR43179">
    <property type="entry name" value="RHAMNOSYLTRANSFERASE WBBL"/>
    <property type="match status" value="1"/>
</dbReference>
<dbReference type="EMBL" id="CP009220">
    <property type="protein sequence ID" value="ALC05739.1"/>
    <property type="molecule type" value="Genomic_DNA"/>
</dbReference>
<dbReference type="STRING" id="931089.CDES_06610"/>
<evidence type="ECO:0000259" key="5">
    <source>
        <dbReference type="Pfam" id="PF00535"/>
    </source>
</evidence>
<dbReference type="OrthoDB" id="4120491at2"/>
<dbReference type="SUPFAM" id="SSF53448">
    <property type="entry name" value="Nucleotide-diphospho-sugar transferases"/>
    <property type="match status" value="1"/>
</dbReference>
<dbReference type="Proteomes" id="UP000068067">
    <property type="component" value="Chromosome"/>
</dbReference>
<dbReference type="RefSeq" id="WP_053544772.1">
    <property type="nucleotide sequence ID" value="NZ_CP009220.1"/>
</dbReference>
<dbReference type="PATRIC" id="fig|931089.4.peg.1340"/>
<evidence type="ECO:0000313" key="8">
    <source>
        <dbReference type="Proteomes" id="UP000068067"/>
    </source>
</evidence>
<evidence type="ECO:0000313" key="7">
    <source>
        <dbReference type="EMBL" id="ALC05739.1"/>
    </source>
</evidence>
<dbReference type="InterPro" id="IPR001173">
    <property type="entry name" value="Glyco_trans_2-like"/>
</dbReference>
<evidence type="ECO:0000256" key="2">
    <source>
        <dbReference type="ARBA" id="ARBA00006739"/>
    </source>
</evidence>
<name>A0A0M3Q9I1_9CORY</name>
<organism evidence="7 8">
    <name type="scientific">Corynebacterium deserti GIMN1.010</name>
    <dbReference type="NCBI Taxonomy" id="931089"/>
    <lineage>
        <taxon>Bacteria</taxon>
        <taxon>Bacillati</taxon>
        <taxon>Actinomycetota</taxon>
        <taxon>Actinomycetes</taxon>
        <taxon>Mycobacteriales</taxon>
        <taxon>Corynebacteriaceae</taxon>
        <taxon>Corynebacterium</taxon>
    </lineage>
</organism>
<sequence length="675" mass="74564">MNITHLLVGPAEHGVTEYAQLLADHSGGLRAGLEDTLHPGPIHVTFTDHLFGPDPESAVDAVLAAVEGHPFSVSFHDVPQPEEGLERFERRSNAYQRLARMADLSVTNSFHEASFFDSDIHVIALPLPEAPDPASTPDPGTVGVLGFIYPGKGHETIATAARQVDGLSVRALGTYSLGHENMELPGVEVTGYLSDADLWAEMDRIAIPVCAHRHFSASGSLMRWLAAGRRVLVADSDYAREVAANHPEQVVVVNDWPSALAEAAKDPEFTQRVNTLPTWGWQEVSTSWQDLWITHFGPWLRGNIPPSPVDDPAAVSVVIPYYNDFDSLKKVIAGIEKNNHEGNVEIIIADDGSDVPPEVTSTLPITVVRQEDQGFRAAAARNLGARAASHEVLVFLDGDTVPRPGYLSAMSRWITADPRSVVVGTRLQDGVEPQWLRDAWEYTRHLRLSDDTSWRFIISSVLGTSKQLFSQVNGFDETMIGYGGEDWEFGWRLWNTGAIFIHDPEAVADHLEPEWDVRVQPEMDKLAQKNAESIALASRITHPIARPSGVFFEQQDIVVSLPGNTPEPVVTAWLQAGDVRVVSPMSELFQADPRVGFATGRISIELSQPLCPPTDLAECLLRVEQLGGHGVLRYKNRNVGQIRYKRITCQTPAIIHTQMHPWQGSLRLERWFASW</sequence>
<gene>
    <name evidence="7" type="ORF">CDES_06610</name>
</gene>
<dbReference type="Pfam" id="PF00535">
    <property type="entry name" value="Glycos_transf_2"/>
    <property type="match status" value="1"/>
</dbReference>
<dbReference type="AlphaFoldDB" id="A0A0M3Q9I1"/>
<accession>A0A0M3Q9I1</accession>
<keyword evidence="8" id="KW-1185">Reference proteome</keyword>
<dbReference type="KEGG" id="cdx:CDES_06610"/>
<evidence type="ECO:0000256" key="4">
    <source>
        <dbReference type="ARBA" id="ARBA00022679"/>
    </source>
</evidence>
<comment type="similarity">
    <text evidence="2">Belongs to the glycosyltransferase 2 family.</text>
</comment>
<keyword evidence="3" id="KW-0328">Glycosyltransferase</keyword>
<dbReference type="Pfam" id="PF02709">
    <property type="entry name" value="Glyco_transf_7C"/>
    <property type="match status" value="1"/>
</dbReference>
<evidence type="ECO:0000256" key="3">
    <source>
        <dbReference type="ARBA" id="ARBA00022676"/>
    </source>
</evidence>
<proteinExistence type="inferred from homology"/>
<reference evidence="7 8" key="1">
    <citation type="submission" date="2014-08" db="EMBL/GenBank/DDBJ databases">
        <title>Complete genome sequence of Corynebacterium deserti GIMN1.010 (=DSM 45689), isolated from desert sand in western China.</title>
        <authorList>
            <person name="Ruckert C."/>
            <person name="Albersmeier A."/>
            <person name="Kalinowski J."/>
        </authorList>
    </citation>
    <scope>NUCLEOTIDE SEQUENCE [LARGE SCALE GENOMIC DNA]</scope>
    <source>
        <strain evidence="7 8">GIMN1.010</strain>
    </source>
</reference>
<feature type="domain" description="Galactosyltransferase C-terminal" evidence="6">
    <location>
        <begin position="457"/>
        <end position="497"/>
    </location>
</feature>
<dbReference type="GO" id="GO:0016757">
    <property type="term" value="F:glycosyltransferase activity"/>
    <property type="evidence" value="ECO:0007669"/>
    <property type="project" value="UniProtKB-KW"/>
</dbReference>
<evidence type="ECO:0000259" key="6">
    <source>
        <dbReference type="Pfam" id="PF02709"/>
    </source>
</evidence>
<dbReference type="Gene3D" id="3.90.550.10">
    <property type="entry name" value="Spore Coat Polysaccharide Biosynthesis Protein SpsA, Chain A"/>
    <property type="match status" value="1"/>
</dbReference>
<evidence type="ECO:0000256" key="1">
    <source>
        <dbReference type="ARBA" id="ARBA00004776"/>
    </source>
</evidence>